<accession>A0A0F9HCX1</accession>
<gene>
    <name evidence="1" type="ORF">LCGC14_1799060</name>
</gene>
<comment type="caution">
    <text evidence="1">The sequence shown here is derived from an EMBL/GenBank/DDBJ whole genome shotgun (WGS) entry which is preliminary data.</text>
</comment>
<reference evidence="1" key="1">
    <citation type="journal article" date="2015" name="Nature">
        <title>Complex archaea that bridge the gap between prokaryotes and eukaryotes.</title>
        <authorList>
            <person name="Spang A."/>
            <person name="Saw J.H."/>
            <person name="Jorgensen S.L."/>
            <person name="Zaremba-Niedzwiedzka K."/>
            <person name="Martijn J."/>
            <person name="Lind A.E."/>
            <person name="van Eijk R."/>
            <person name="Schleper C."/>
            <person name="Guy L."/>
            <person name="Ettema T.J."/>
        </authorList>
    </citation>
    <scope>NUCLEOTIDE SEQUENCE</scope>
</reference>
<evidence type="ECO:0000313" key="1">
    <source>
        <dbReference type="EMBL" id="KKM00977.1"/>
    </source>
</evidence>
<name>A0A0F9HCX1_9ZZZZ</name>
<proteinExistence type="predicted"/>
<dbReference type="EMBL" id="LAZR01017304">
    <property type="protein sequence ID" value="KKM00977.1"/>
    <property type="molecule type" value="Genomic_DNA"/>
</dbReference>
<protein>
    <submittedName>
        <fullName evidence="1">Uncharacterized protein</fullName>
    </submittedName>
</protein>
<sequence length="465" mass="51035">MERAQKADIIDPFYKIQLTQGANDDTFEQDRILPSEHIEEAWSQRATIVLDNSDGAITADYKGYKGVISYGIKPPASSGAATYSACAPLWVVGPKKQSGGGSRRVELELIGIPDLMAMDGASAPLFPGSGDGNTVKQWIQALLGSTLYPSFIWPTAYSAPFDREDNLIDSFKPADAFTIKLNETRLAVLRQLLAFTKCYMRAENDTAFHIIVPPNSYNTWVAATKYELNDYVQPTSPNNNFTYRATAVAGDQKSADVTEPTWPTTAGNTVVDDQVTWTAVAPEYEYDLTPGGHNFFDQANRTRVVMPNYVVVKSHPDHDVKFEGVAEDTTFTSLDGMEKRWYEYLRLASVEEAAYVAAAILQGFKRGASVGSALVPMNVGQEVHDWVKVTDPISGDVQLGNVGYIRRTCGGGKWEMQIAFGDTEHDPFLTYAILAPPAIPPEILAQIAALQPLIAAQEELFLGIR</sequence>
<dbReference type="AlphaFoldDB" id="A0A0F9HCX1"/>
<organism evidence="1">
    <name type="scientific">marine sediment metagenome</name>
    <dbReference type="NCBI Taxonomy" id="412755"/>
    <lineage>
        <taxon>unclassified sequences</taxon>
        <taxon>metagenomes</taxon>
        <taxon>ecological metagenomes</taxon>
    </lineage>
</organism>